<organism evidence="6 7">
    <name type="scientific">Rhipicephalus sanguineus</name>
    <name type="common">Brown dog tick</name>
    <name type="synonym">Ixodes sanguineus</name>
    <dbReference type="NCBI Taxonomy" id="34632"/>
    <lineage>
        <taxon>Eukaryota</taxon>
        <taxon>Metazoa</taxon>
        <taxon>Ecdysozoa</taxon>
        <taxon>Arthropoda</taxon>
        <taxon>Chelicerata</taxon>
        <taxon>Arachnida</taxon>
        <taxon>Acari</taxon>
        <taxon>Parasitiformes</taxon>
        <taxon>Ixodida</taxon>
        <taxon>Ixodoidea</taxon>
        <taxon>Ixodidae</taxon>
        <taxon>Rhipicephalinae</taxon>
        <taxon>Rhipicephalus</taxon>
        <taxon>Rhipicephalus</taxon>
    </lineage>
</organism>
<accession>A0A9D4PHN2</accession>
<protein>
    <recommendedName>
        <fullName evidence="5">GB1/RHD3-type G domain-containing protein</fullName>
    </recommendedName>
</protein>
<dbReference type="Gene3D" id="3.40.50.300">
    <property type="entry name" value="P-loop containing nucleotide triphosphate hydrolases"/>
    <property type="match status" value="1"/>
</dbReference>
<feature type="region of interest" description="Disordered" evidence="4">
    <location>
        <begin position="85"/>
        <end position="107"/>
    </location>
</feature>
<dbReference type="InterPro" id="IPR015894">
    <property type="entry name" value="Guanylate-bd_N"/>
</dbReference>
<keyword evidence="7" id="KW-1185">Reference proteome</keyword>
<dbReference type="AlphaFoldDB" id="A0A9D4PHN2"/>
<comment type="similarity">
    <text evidence="3">Belongs to the TRAFAC class dynamin-like GTPase superfamily. GB1/RHD3 GTPase family.</text>
</comment>
<dbReference type="InterPro" id="IPR027417">
    <property type="entry name" value="P-loop_NTPase"/>
</dbReference>
<keyword evidence="1" id="KW-0547">Nucleotide-binding</keyword>
<name>A0A9D4PHN2_RHISA</name>
<sequence length="107" mass="11871">MAGQPVQILRVKENHSVEFNESELERILLADNVKDRPVVVISIAGAYRQGKSFLLSFLLRYLKNNGDPTGWKTQMPHSVAFMAPGRHTRDNGHSTLGQSVLGKTVAQ</sequence>
<evidence type="ECO:0000256" key="1">
    <source>
        <dbReference type="ARBA" id="ARBA00022741"/>
    </source>
</evidence>
<evidence type="ECO:0000259" key="5">
    <source>
        <dbReference type="PROSITE" id="PS51715"/>
    </source>
</evidence>
<keyword evidence="2" id="KW-0342">GTP-binding</keyword>
<dbReference type="EMBL" id="JABSTV010001254">
    <property type="protein sequence ID" value="KAH7939919.1"/>
    <property type="molecule type" value="Genomic_DNA"/>
</dbReference>
<proteinExistence type="inferred from homology"/>
<reference evidence="6" key="2">
    <citation type="submission" date="2021-09" db="EMBL/GenBank/DDBJ databases">
        <authorList>
            <person name="Jia N."/>
            <person name="Wang J."/>
            <person name="Shi W."/>
            <person name="Du L."/>
            <person name="Sun Y."/>
            <person name="Zhan W."/>
            <person name="Jiang J."/>
            <person name="Wang Q."/>
            <person name="Zhang B."/>
            <person name="Ji P."/>
            <person name="Sakyi L.B."/>
            <person name="Cui X."/>
            <person name="Yuan T."/>
            <person name="Jiang B."/>
            <person name="Yang W."/>
            <person name="Lam T.T.-Y."/>
            <person name="Chang Q."/>
            <person name="Ding S."/>
            <person name="Wang X."/>
            <person name="Zhu J."/>
            <person name="Ruan X."/>
            <person name="Zhao L."/>
            <person name="Wei J."/>
            <person name="Que T."/>
            <person name="Du C."/>
            <person name="Cheng J."/>
            <person name="Dai P."/>
            <person name="Han X."/>
            <person name="Huang E."/>
            <person name="Gao Y."/>
            <person name="Liu J."/>
            <person name="Shao H."/>
            <person name="Ye R."/>
            <person name="Li L."/>
            <person name="Wei W."/>
            <person name="Wang X."/>
            <person name="Wang C."/>
            <person name="Huo Q."/>
            <person name="Li W."/>
            <person name="Guo W."/>
            <person name="Chen H."/>
            <person name="Chen S."/>
            <person name="Zhou L."/>
            <person name="Zhou L."/>
            <person name="Ni X."/>
            <person name="Tian J."/>
            <person name="Zhou Y."/>
            <person name="Sheng Y."/>
            <person name="Liu T."/>
            <person name="Pan Y."/>
            <person name="Xia L."/>
            <person name="Li J."/>
            <person name="Zhao F."/>
            <person name="Cao W."/>
        </authorList>
    </citation>
    <scope>NUCLEOTIDE SEQUENCE</scope>
    <source>
        <strain evidence="6">Rsan-2018</strain>
        <tissue evidence="6">Larvae</tissue>
    </source>
</reference>
<evidence type="ECO:0000256" key="2">
    <source>
        <dbReference type="ARBA" id="ARBA00023134"/>
    </source>
</evidence>
<evidence type="ECO:0000313" key="6">
    <source>
        <dbReference type="EMBL" id="KAH7939919.1"/>
    </source>
</evidence>
<comment type="caution">
    <text evidence="6">The sequence shown here is derived from an EMBL/GenBank/DDBJ whole genome shotgun (WGS) entry which is preliminary data.</text>
</comment>
<feature type="domain" description="GB1/RHD3-type G" evidence="5">
    <location>
        <begin position="35"/>
        <end position="107"/>
    </location>
</feature>
<evidence type="ECO:0000256" key="3">
    <source>
        <dbReference type="PROSITE-ProRule" id="PRU01052"/>
    </source>
</evidence>
<dbReference type="Pfam" id="PF02263">
    <property type="entry name" value="GBP"/>
    <property type="match status" value="1"/>
</dbReference>
<dbReference type="SUPFAM" id="SSF52540">
    <property type="entry name" value="P-loop containing nucleoside triphosphate hydrolases"/>
    <property type="match status" value="1"/>
</dbReference>
<dbReference type="VEuPathDB" id="VectorBase:RSAN_046138"/>
<dbReference type="Proteomes" id="UP000821837">
    <property type="component" value="Chromosome 8"/>
</dbReference>
<gene>
    <name evidence="6" type="ORF">HPB52_019359</name>
</gene>
<evidence type="ECO:0000313" key="7">
    <source>
        <dbReference type="Proteomes" id="UP000821837"/>
    </source>
</evidence>
<dbReference type="GO" id="GO:0005525">
    <property type="term" value="F:GTP binding"/>
    <property type="evidence" value="ECO:0007669"/>
    <property type="project" value="UniProtKB-KW"/>
</dbReference>
<dbReference type="GO" id="GO:0003924">
    <property type="term" value="F:GTPase activity"/>
    <property type="evidence" value="ECO:0007669"/>
    <property type="project" value="InterPro"/>
</dbReference>
<dbReference type="InterPro" id="IPR030386">
    <property type="entry name" value="G_GB1_RHD3_dom"/>
</dbReference>
<evidence type="ECO:0000256" key="4">
    <source>
        <dbReference type="SAM" id="MobiDB-lite"/>
    </source>
</evidence>
<dbReference type="PANTHER" id="PTHR10751">
    <property type="entry name" value="GUANYLATE BINDING PROTEIN"/>
    <property type="match status" value="1"/>
</dbReference>
<reference evidence="6" key="1">
    <citation type="journal article" date="2020" name="Cell">
        <title>Large-Scale Comparative Analyses of Tick Genomes Elucidate Their Genetic Diversity and Vector Capacities.</title>
        <authorList>
            <consortium name="Tick Genome and Microbiome Consortium (TIGMIC)"/>
            <person name="Jia N."/>
            <person name="Wang J."/>
            <person name="Shi W."/>
            <person name="Du L."/>
            <person name="Sun Y."/>
            <person name="Zhan W."/>
            <person name="Jiang J.F."/>
            <person name="Wang Q."/>
            <person name="Zhang B."/>
            <person name="Ji P."/>
            <person name="Bell-Sakyi L."/>
            <person name="Cui X.M."/>
            <person name="Yuan T.T."/>
            <person name="Jiang B.G."/>
            <person name="Yang W.F."/>
            <person name="Lam T.T."/>
            <person name="Chang Q.C."/>
            <person name="Ding S.J."/>
            <person name="Wang X.J."/>
            <person name="Zhu J.G."/>
            <person name="Ruan X.D."/>
            <person name="Zhao L."/>
            <person name="Wei J.T."/>
            <person name="Ye R.Z."/>
            <person name="Que T.C."/>
            <person name="Du C.H."/>
            <person name="Zhou Y.H."/>
            <person name="Cheng J.X."/>
            <person name="Dai P.F."/>
            <person name="Guo W.B."/>
            <person name="Han X.H."/>
            <person name="Huang E.J."/>
            <person name="Li L.F."/>
            <person name="Wei W."/>
            <person name="Gao Y.C."/>
            <person name="Liu J.Z."/>
            <person name="Shao H.Z."/>
            <person name="Wang X."/>
            <person name="Wang C.C."/>
            <person name="Yang T.C."/>
            <person name="Huo Q.B."/>
            <person name="Li W."/>
            <person name="Chen H.Y."/>
            <person name="Chen S.E."/>
            <person name="Zhou L.G."/>
            <person name="Ni X.B."/>
            <person name="Tian J.H."/>
            <person name="Sheng Y."/>
            <person name="Liu T."/>
            <person name="Pan Y.S."/>
            <person name="Xia L.Y."/>
            <person name="Li J."/>
            <person name="Zhao F."/>
            <person name="Cao W.C."/>
        </authorList>
    </citation>
    <scope>NUCLEOTIDE SEQUENCE</scope>
    <source>
        <strain evidence="6">Rsan-2018</strain>
    </source>
</reference>
<dbReference type="PROSITE" id="PS51715">
    <property type="entry name" value="G_GB1_RHD3"/>
    <property type="match status" value="1"/>
</dbReference>